<dbReference type="Gene3D" id="3.60.10.10">
    <property type="entry name" value="Endonuclease/exonuclease/phosphatase"/>
    <property type="match status" value="1"/>
</dbReference>
<dbReference type="GO" id="GO:0004527">
    <property type="term" value="F:exonuclease activity"/>
    <property type="evidence" value="ECO:0007669"/>
    <property type="project" value="UniProtKB-KW"/>
</dbReference>
<reference evidence="2 3" key="1">
    <citation type="submission" date="2016-10" db="EMBL/GenBank/DDBJ databases">
        <authorList>
            <person name="de Groot N.N."/>
        </authorList>
    </citation>
    <scope>NUCLEOTIDE SEQUENCE [LARGE SCALE GENOMIC DNA]</scope>
    <source>
        <strain evidence="2 3">DSM 19981</strain>
    </source>
</reference>
<dbReference type="RefSeq" id="WP_092962787.1">
    <property type="nucleotide sequence ID" value="NZ_FOSQ01000015.1"/>
</dbReference>
<dbReference type="PANTHER" id="PTHR14859:SF1">
    <property type="entry name" value="PGAP2-INTERACTING PROTEIN"/>
    <property type="match status" value="1"/>
</dbReference>
<feature type="domain" description="Endonuclease/exonuclease/phosphatase" evidence="1">
    <location>
        <begin position="6"/>
        <end position="285"/>
    </location>
</feature>
<keyword evidence="3" id="KW-1185">Reference proteome</keyword>
<proteinExistence type="predicted"/>
<dbReference type="PANTHER" id="PTHR14859">
    <property type="entry name" value="CALCOFLUOR WHITE HYPERSENSITIVE PROTEIN PRECURSOR"/>
    <property type="match status" value="1"/>
</dbReference>
<name>A0A1I4EFB1_9PROT</name>
<accession>A0A1I4EFB1</accession>
<dbReference type="Proteomes" id="UP000199473">
    <property type="component" value="Unassembled WGS sequence"/>
</dbReference>
<sequence length="295" mass="32722">MTITFASYNIQYGKGQDGRYDLERIAREVEAADVIALQEVATGFARNDFVDQAAWFAERLDRYAVYGAPYDVDASYRDATTGRVVNRRRRFGNMVLSRWPIRSTRTLVLPFNPPALDQDIQRCAVEAVLDLPGGPLRLYSLHLSHLTPGTRIPQVEALKAMVASAPRDGMAWANERNTDPSWAEGWPEPAPPEPCILMGDFNLRPADPEYPLLVGDIGMAGHRVPLRGQFVDAWVQAGQAERTGCTLAEWNGEPGGRIDYAFLHPALAPLLRRAWIGEDATGSDHLPIFVELALP</sequence>
<keyword evidence="2" id="KW-0269">Exonuclease</keyword>
<dbReference type="GO" id="GO:0016020">
    <property type="term" value="C:membrane"/>
    <property type="evidence" value="ECO:0007669"/>
    <property type="project" value="GOC"/>
</dbReference>
<protein>
    <submittedName>
        <fullName evidence="2">Metal-dependent hydrolase, endonuclease/exonuclease/phosphatase family</fullName>
    </submittedName>
</protein>
<dbReference type="AlphaFoldDB" id="A0A1I4EFB1"/>
<dbReference type="GO" id="GO:0006506">
    <property type="term" value="P:GPI anchor biosynthetic process"/>
    <property type="evidence" value="ECO:0007669"/>
    <property type="project" value="TreeGrafter"/>
</dbReference>
<organism evidence="2 3">
    <name type="scientific">Falsiroseomonas stagni DSM 19981</name>
    <dbReference type="NCBI Taxonomy" id="1123062"/>
    <lineage>
        <taxon>Bacteria</taxon>
        <taxon>Pseudomonadati</taxon>
        <taxon>Pseudomonadota</taxon>
        <taxon>Alphaproteobacteria</taxon>
        <taxon>Acetobacterales</taxon>
        <taxon>Roseomonadaceae</taxon>
        <taxon>Falsiroseomonas</taxon>
    </lineage>
</organism>
<dbReference type="GO" id="GO:0004519">
    <property type="term" value="F:endonuclease activity"/>
    <property type="evidence" value="ECO:0007669"/>
    <property type="project" value="UniProtKB-KW"/>
</dbReference>
<dbReference type="EMBL" id="FOSQ01000015">
    <property type="protein sequence ID" value="SFL03287.1"/>
    <property type="molecule type" value="Genomic_DNA"/>
</dbReference>
<keyword evidence="2" id="KW-0255">Endonuclease</keyword>
<keyword evidence="2" id="KW-0540">Nuclease</keyword>
<dbReference type="InterPro" id="IPR005135">
    <property type="entry name" value="Endo/exonuclease/phosphatase"/>
</dbReference>
<evidence type="ECO:0000313" key="3">
    <source>
        <dbReference type="Proteomes" id="UP000199473"/>
    </source>
</evidence>
<keyword evidence="2" id="KW-0378">Hydrolase</keyword>
<evidence type="ECO:0000313" key="2">
    <source>
        <dbReference type="EMBL" id="SFL03287.1"/>
    </source>
</evidence>
<evidence type="ECO:0000259" key="1">
    <source>
        <dbReference type="Pfam" id="PF03372"/>
    </source>
</evidence>
<dbReference type="InterPro" id="IPR036691">
    <property type="entry name" value="Endo/exonu/phosph_ase_sf"/>
</dbReference>
<dbReference type="SUPFAM" id="SSF56219">
    <property type="entry name" value="DNase I-like"/>
    <property type="match status" value="1"/>
</dbReference>
<dbReference type="Pfam" id="PF03372">
    <property type="entry name" value="Exo_endo_phos"/>
    <property type="match status" value="1"/>
</dbReference>
<dbReference type="OrthoDB" id="9813425at2"/>
<dbReference type="STRING" id="1123062.SAMN02745775_11558"/>
<gene>
    <name evidence="2" type="ORF">SAMN02745775_11558</name>
</gene>
<dbReference type="InterPro" id="IPR051916">
    <property type="entry name" value="GPI-anchor_lipid_remodeler"/>
</dbReference>